<dbReference type="OrthoDB" id="334783at2"/>
<feature type="domain" description="Aminoglycoside phosphotransferase" evidence="1">
    <location>
        <begin position="22"/>
        <end position="246"/>
    </location>
</feature>
<sequence length="313" mass="35885">MDNSVTEKTLRSVPFLHAEASIEPINNGYSGDHKYRVTQNGSSYLLRIFDDGLYRNKLAEFDALKKMEAYGVKCSRPLEIGLLPDTGLGYYVLTYIEGEDAADQLPLYSPEEQYRIGYEAGNELRTIHQCKAPPGMSSWAERKTAKHRRYMEEYDRLGVHIHGDSKVMEFIEGCLPLMKESPNLLQHDDFHTGNLIVQDHRLAGVIDFNRLDFGDPVHEFIKAGFFSSEVSVPFCIGQIKGYHQGQEPDESFWQLYSLYTAMGLISSVVWSIKFVPEEMDDMMARIHRVMEDHAGFESVRPKWYIEGSARYMV</sequence>
<evidence type="ECO:0000259" key="1">
    <source>
        <dbReference type="Pfam" id="PF01636"/>
    </source>
</evidence>
<dbReference type="PANTHER" id="PTHR41283">
    <property type="entry name" value="AMINOGLYCOSIDE PHOSPHOTRANSFERASE"/>
    <property type="match status" value="1"/>
</dbReference>
<dbReference type="PANTHER" id="PTHR41283:SF1">
    <property type="entry name" value="AMINOGLYCOSIDE PHOSPHOTRANSFERASE DOMAIN-CONTAINING PROTEIN"/>
    <property type="match status" value="1"/>
</dbReference>
<dbReference type="Pfam" id="PF01636">
    <property type="entry name" value="APH"/>
    <property type="match status" value="1"/>
</dbReference>
<evidence type="ECO:0000313" key="2">
    <source>
        <dbReference type="EMBL" id="AIQ12732.1"/>
    </source>
</evidence>
<gene>
    <name evidence="2" type="ORF">PDUR_13070</name>
</gene>
<proteinExistence type="predicted"/>
<dbReference type="EMBL" id="CP009288">
    <property type="protein sequence ID" value="AIQ12732.1"/>
    <property type="molecule type" value="Genomic_DNA"/>
</dbReference>
<accession>A0A089HNP7</accession>
<dbReference type="STRING" id="44251.PDUR_13070"/>
<dbReference type="GO" id="GO:0016740">
    <property type="term" value="F:transferase activity"/>
    <property type="evidence" value="ECO:0007669"/>
    <property type="project" value="UniProtKB-KW"/>
</dbReference>
<dbReference type="InterPro" id="IPR002575">
    <property type="entry name" value="Aminoglycoside_PTrfase"/>
</dbReference>
<keyword evidence="2" id="KW-0808">Transferase</keyword>
<name>A0A089HNP7_PAEDU</name>
<reference evidence="2 3" key="1">
    <citation type="submission" date="2014-08" db="EMBL/GenBank/DDBJ databases">
        <title>Comparative genomics of the Paenibacillus odorifer group.</title>
        <authorList>
            <person name="den Bakker H.C."/>
            <person name="Tsai Y.-C."/>
            <person name="Martin N."/>
            <person name="Korlach J."/>
            <person name="Wiedmann M."/>
        </authorList>
    </citation>
    <scope>NUCLEOTIDE SEQUENCE [LARGE SCALE GENOMIC DNA]</scope>
    <source>
        <strain evidence="2 3">DSM 1735</strain>
    </source>
</reference>
<dbReference type="AlphaFoldDB" id="A0A089HNP7"/>
<dbReference type="eggNOG" id="COG3173">
    <property type="taxonomic scope" value="Bacteria"/>
</dbReference>
<protein>
    <submittedName>
        <fullName evidence="2">Aminoglycoside phosphotransferase</fullName>
    </submittedName>
</protein>
<dbReference type="SUPFAM" id="SSF56112">
    <property type="entry name" value="Protein kinase-like (PK-like)"/>
    <property type="match status" value="1"/>
</dbReference>
<dbReference type="InterPro" id="IPR011009">
    <property type="entry name" value="Kinase-like_dom_sf"/>
</dbReference>
<evidence type="ECO:0000313" key="3">
    <source>
        <dbReference type="Proteomes" id="UP000029409"/>
    </source>
</evidence>
<keyword evidence="3" id="KW-1185">Reference proteome</keyword>
<dbReference type="RefSeq" id="WP_042206568.1">
    <property type="nucleotide sequence ID" value="NZ_CP009288.1"/>
</dbReference>
<dbReference type="Gene3D" id="3.90.1200.10">
    <property type="match status" value="1"/>
</dbReference>
<organism evidence="2 3">
    <name type="scientific">Paenibacillus durus</name>
    <name type="common">Paenibacillus azotofixans</name>
    <dbReference type="NCBI Taxonomy" id="44251"/>
    <lineage>
        <taxon>Bacteria</taxon>
        <taxon>Bacillati</taxon>
        <taxon>Bacillota</taxon>
        <taxon>Bacilli</taxon>
        <taxon>Bacillales</taxon>
        <taxon>Paenibacillaceae</taxon>
        <taxon>Paenibacillus</taxon>
    </lineage>
</organism>
<dbReference type="Proteomes" id="UP000029409">
    <property type="component" value="Chromosome"/>
</dbReference>
<dbReference type="KEGG" id="pdu:PDUR_13070"/>